<accession>A0A5C5ZZI1</accession>
<feature type="region of interest" description="Disordered" evidence="4">
    <location>
        <begin position="61"/>
        <end position="157"/>
    </location>
</feature>
<keyword evidence="1 3" id="KW-0853">WD repeat</keyword>
<feature type="compositionally biased region" description="Basic and acidic residues" evidence="4">
    <location>
        <begin position="248"/>
        <end position="260"/>
    </location>
</feature>
<organism evidence="5 6">
    <name type="scientific">Neorhodopirellula pilleata</name>
    <dbReference type="NCBI Taxonomy" id="2714738"/>
    <lineage>
        <taxon>Bacteria</taxon>
        <taxon>Pseudomonadati</taxon>
        <taxon>Planctomycetota</taxon>
        <taxon>Planctomycetia</taxon>
        <taxon>Pirellulales</taxon>
        <taxon>Pirellulaceae</taxon>
        <taxon>Neorhodopirellula</taxon>
    </lineage>
</organism>
<dbReference type="InterPro" id="IPR001680">
    <property type="entry name" value="WD40_rpt"/>
</dbReference>
<protein>
    <submittedName>
        <fullName evidence="5">WD domain, G-beta repeat</fullName>
    </submittedName>
</protein>
<feature type="compositionally biased region" description="Basic and acidic residues" evidence="4">
    <location>
        <begin position="1879"/>
        <end position="1891"/>
    </location>
</feature>
<evidence type="ECO:0000313" key="6">
    <source>
        <dbReference type="Proteomes" id="UP000316213"/>
    </source>
</evidence>
<dbReference type="PANTHER" id="PTHR44019">
    <property type="entry name" value="WD REPEAT-CONTAINING PROTEIN 55"/>
    <property type="match status" value="1"/>
</dbReference>
<evidence type="ECO:0000256" key="4">
    <source>
        <dbReference type="SAM" id="MobiDB-lite"/>
    </source>
</evidence>
<feature type="compositionally biased region" description="Basic and acidic residues" evidence="4">
    <location>
        <begin position="2410"/>
        <end position="2427"/>
    </location>
</feature>
<dbReference type="PROSITE" id="PS50082">
    <property type="entry name" value="WD_REPEATS_2"/>
    <property type="match status" value="3"/>
</dbReference>
<evidence type="ECO:0000256" key="3">
    <source>
        <dbReference type="PROSITE-ProRule" id="PRU00221"/>
    </source>
</evidence>
<comment type="caution">
    <text evidence="5">The sequence shown here is derived from an EMBL/GenBank/DDBJ whole genome shotgun (WGS) entry which is preliminary data.</text>
</comment>
<dbReference type="PROSITE" id="PS50294">
    <property type="entry name" value="WD_REPEATS_REGION"/>
    <property type="match status" value="2"/>
</dbReference>
<evidence type="ECO:0000256" key="2">
    <source>
        <dbReference type="ARBA" id="ARBA00022737"/>
    </source>
</evidence>
<dbReference type="InterPro" id="IPR011047">
    <property type="entry name" value="Quinoprotein_ADH-like_sf"/>
</dbReference>
<dbReference type="PANTHER" id="PTHR44019:SF8">
    <property type="entry name" value="POC1 CENTRIOLAR PROTEIN HOMOLOG"/>
    <property type="match status" value="1"/>
</dbReference>
<name>A0A5C5ZZI1_9BACT</name>
<gene>
    <name evidence="5" type="ORF">Pla100_44980</name>
</gene>
<feature type="region of interest" description="Disordered" evidence="4">
    <location>
        <begin position="2410"/>
        <end position="2437"/>
    </location>
</feature>
<evidence type="ECO:0000256" key="1">
    <source>
        <dbReference type="ARBA" id="ARBA00022574"/>
    </source>
</evidence>
<keyword evidence="6" id="KW-1185">Reference proteome</keyword>
<sequence>MIGHQDRITRRNPFVSIGANMLFFQRLCLLFLCASLCTLPAGCGGESTQDKMMRIAKERAARNRAEKADEAEQEKNAAQAKPVEPAKAEVAADKAPAEDTPADAPKEETKPAEKNVVKAAGAPVPAKNESSPAASAESSATGNMVASGPATSELPTELANLPPRDQLLAFSRYGESVAYTGATQSIGIFDVQSKQLIRQVFNPDITPFSMAMNDDGSRLIVGGIGGTFKVFPLGQQQGLDRFQQSRQQRRDAAPPRKGHEGPVTATAINRSGDLVATAGADGMVKLWSNNMEEPLKLTSDASSFIAVKSYQNDQLVLGASPDNRILFWSLGKKNYEAREFPDGKLTASPTCLIAGYQDKGILVGDAQGQVSMWIAEGEQLVKSQFQAHREPIIGLGLINDGKTLLTATKGGELFRWSLPIAPQIEIKTLQPSPLLVAANRDDAVGVVSRDRNLDLYSLADGKPVRRHTLSGTGGKLTAVAFANDGEVVALADDQGRIDYQTRDKKVIAVTQVGKETITHIATAPRSKRATSFNSILAMATADGKIQVSPYPQLQPTNLSTFAGEIAASSSSGTESVVARGNQLTYLRHNPSGGAAAETLSSSRVPSGQVTALSIDSGLALIGTSTGEVWSWQCSIPNTTPEKAEIGSMREAISAVSLSSKGRVWVCDASGSIQITAFRGKNDAKKATAPADAVVAPTPEPTPLVRLAADGSVAGRIVVAGNRKIRSQAQGVDVTSMIDEQGRGSAVGQFASMSVFTPIANAGWSEVLPTSAPELTLAKSGQKWWRIQGEKADELSLPSGSKPLAVSGNADRIVASDDSGVSVYRLSGNQAELLAKLPDSLGQATAAAWDETSQRLLLALADQRIVSIPVDQAGNSSVTELKEFGKTSALVSKMFVLADSSGVVVRDSNSRIQVFSGEKANARYDSGEAKFIDFAVAGQDVFLATEAGTVSRLRPSDSAPVAIELSMRGKVTHIAATDRNSSQTRVAMLTDQSEWITTGGSFHVATVQTMKAPKKGKVISLSVGENGLIEAMASDGTVMRLAAPAIATVDKATETAACDDGSLVAFAEDGTNLKILRYVGGNENGSGMFIAQELPPLPAKIVGLASLPNEPHFAVAMQDGSVARIVPGQRDDNVLVRATGGVPTPWNKPVKINLQSATRVFVRHDLGSQTGKVLAVDFEANTTKWVDASDVPSVGNPPAASGRYEVNGKVSLAEIHGETLAVQLANSVSLLNPDGTKTAELKSGNIAFTTMTLAPKGDRVATCDRIGQLTVWDKNGQSLSRSQLPIQSVSHLLFSSDGSQLLAADERRLIVFDVASGSIITQLSLSQPIKRMVHWNADTVRFLTEDGNFRSLPIPSSDWTASLDGRPTGMAWASDGSRLVIISSTGQLLELEATSGAEIRRINVGGGGLKQVVTLTNGREFAVLNEDSTIFIVPAQGAPVKLSSRSALGLTAISVDESVQWLYAVNDLGEVVVYDLLTPDKPAQVVPSSLSVGMIQPIGGTQFVVASKTDANLTVIDAKTRRDQVDRTLSRISDIGFLPDGSFAVVADGTRRVKMVPVTQGTPRSLEAGEVNVQKLAIHPTGVRVAAIGESTSDRNHALLIWETVTQQLQATISLTGQTTEVVYSRDGGLIAVGFQDGRCEVYDGTSGELLEAMPPVEGLNSIAFASDNSRLLLGHAGGNVTVQAISVLGKVKAADDPVISLSFHGADRYLLAATMKGEISLWNRAALKSPQARFQGVQANVRFATISADGQYALAVFEDEKNSTAVWKTSAINGATGPIPPHLVVANTVPSTSANFTSDSKFLVVGGSDGLIRAWSLDENREIARFKGHAGSIAAIAPLKEQGRFVSGGADRSIRSWRFPSSLPAPGAEVPDGGLSDTTEVRDVEPPRLDENADEEDPWDAARQALIAGTADTANAIGVLDLIEGNEAAKSIAKESLNRILSMEQTDTSTAESLSQERRRLAKSRREIVATEMAKIQATYSGGFSNLYFAAPTNFKFGLEKTFRPVELLFSDRFLYAARPSSLEPVKEKLGRYRKPDEIRAIADKKQDTNRNKLDEDGNIIVEEKDPDSTDGDNGALLSWDYRYSQLQAHAWSIEDLSIKELYALPQAAGVFSAPQMMLFNQDGSSRKFSTAESWTTTNWKDSDKQFLAIGTAGGNRVESDILKLFDISELVSETVKPVSQYRSFEGIITAMAFASKHSKIAFAVRERSVHRLFVADIETMQLNLIEEVRHAKPWIEEKNGNATRVSDASPGITTLAFSPDDELLIAHGNYNKKEYRFTGWKLDDELKPALLKPQFMVTNDKEPFFDSIGSKSVWFINSDRYGRQDRDPSGSRVKKIVVRRKGGFSIINLANGSIERDIPYLTTQHGQPIFSISDNGRWIMMGDDRGMAYIWDAITGEKFAITIDEESERQIKASDRRPDDLPERPAHTGPIVGVALSDPDPGKEYPAFAATCGEENRIKVWELFPIIELQSQPLRARETTTAVSQ</sequence>
<dbReference type="SUPFAM" id="SSF82171">
    <property type="entry name" value="DPP6 N-terminal domain-like"/>
    <property type="match status" value="1"/>
</dbReference>
<dbReference type="EMBL" id="SJPM01000011">
    <property type="protein sequence ID" value="TWT92480.1"/>
    <property type="molecule type" value="Genomic_DNA"/>
</dbReference>
<feature type="region of interest" description="Disordered" evidence="4">
    <location>
        <begin position="242"/>
        <end position="264"/>
    </location>
</feature>
<feature type="compositionally biased region" description="Basic and acidic residues" evidence="4">
    <location>
        <begin position="61"/>
        <end position="75"/>
    </location>
</feature>
<proteinExistence type="predicted"/>
<reference evidence="5 6" key="1">
    <citation type="submission" date="2019-02" db="EMBL/GenBank/DDBJ databases">
        <title>Deep-cultivation of Planctomycetes and their phenomic and genomic characterization uncovers novel biology.</title>
        <authorList>
            <person name="Wiegand S."/>
            <person name="Jogler M."/>
            <person name="Boedeker C."/>
            <person name="Pinto D."/>
            <person name="Vollmers J."/>
            <person name="Rivas-Marin E."/>
            <person name="Kohn T."/>
            <person name="Peeters S.H."/>
            <person name="Heuer A."/>
            <person name="Rast P."/>
            <person name="Oberbeckmann S."/>
            <person name="Bunk B."/>
            <person name="Jeske O."/>
            <person name="Meyerdierks A."/>
            <person name="Storesund J.E."/>
            <person name="Kallscheuer N."/>
            <person name="Luecker S."/>
            <person name="Lage O.M."/>
            <person name="Pohl T."/>
            <person name="Merkel B.J."/>
            <person name="Hornburger P."/>
            <person name="Mueller R.-W."/>
            <person name="Bruemmer F."/>
            <person name="Labrenz M."/>
            <person name="Spormann A.M."/>
            <person name="Op Den Camp H."/>
            <person name="Overmann J."/>
            <person name="Amann R."/>
            <person name="Jetten M.S.M."/>
            <person name="Mascher T."/>
            <person name="Medema M.H."/>
            <person name="Devos D.P."/>
            <person name="Kaster A.-K."/>
            <person name="Ovreas L."/>
            <person name="Rohde M."/>
            <person name="Galperin M.Y."/>
            <person name="Jogler C."/>
        </authorList>
    </citation>
    <scope>NUCLEOTIDE SEQUENCE [LARGE SCALE GENOMIC DNA]</scope>
    <source>
        <strain evidence="5 6">Pla100</strain>
    </source>
</reference>
<feature type="compositionally biased region" description="Basic and acidic residues" evidence="4">
    <location>
        <begin position="104"/>
        <end position="116"/>
    </location>
</feature>
<dbReference type="SUPFAM" id="SSF50978">
    <property type="entry name" value="WD40 repeat-like"/>
    <property type="match status" value="1"/>
</dbReference>
<keyword evidence="2" id="KW-0677">Repeat</keyword>
<feature type="repeat" description="WD" evidence="3">
    <location>
        <begin position="1784"/>
        <end position="1825"/>
    </location>
</feature>
<dbReference type="InterPro" id="IPR015943">
    <property type="entry name" value="WD40/YVTN_repeat-like_dom_sf"/>
</dbReference>
<dbReference type="Gene3D" id="2.130.10.10">
    <property type="entry name" value="YVTN repeat-like/Quinoprotein amine dehydrogenase"/>
    <property type="match status" value="6"/>
</dbReference>
<feature type="region of interest" description="Disordered" evidence="4">
    <location>
        <begin position="1858"/>
        <end position="1897"/>
    </location>
</feature>
<feature type="compositionally biased region" description="Low complexity" evidence="4">
    <location>
        <begin position="117"/>
        <end position="140"/>
    </location>
</feature>
<feature type="compositionally biased region" description="Polar residues" evidence="4">
    <location>
        <begin position="141"/>
        <end position="154"/>
    </location>
</feature>
<feature type="compositionally biased region" description="Basic and acidic residues" evidence="4">
    <location>
        <begin position="84"/>
        <end position="97"/>
    </location>
</feature>
<dbReference type="OrthoDB" id="224234at2"/>
<dbReference type="SUPFAM" id="SSF50998">
    <property type="entry name" value="Quinoprotein alcohol dehydrogenase-like"/>
    <property type="match status" value="2"/>
</dbReference>
<dbReference type="SUPFAM" id="SSF50969">
    <property type="entry name" value="YVTN repeat-like/Quinoprotein amine dehydrogenase"/>
    <property type="match status" value="1"/>
</dbReference>
<dbReference type="SUPFAM" id="SSF69322">
    <property type="entry name" value="Tricorn protease domain 2"/>
    <property type="match status" value="1"/>
</dbReference>
<dbReference type="InterPro" id="IPR050505">
    <property type="entry name" value="WDR55/POC1"/>
</dbReference>
<dbReference type="InterPro" id="IPR036322">
    <property type="entry name" value="WD40_repeat_dom_sf"/>
</dbReference>
<dbReference type="SMART" id="SM00320">
    <property type="entry name" value="WD40"/>
    <property type="match status" value="18"/>
</dbReference>
<dbReference type="InterPro" id="IPR011044">
    <property type="entry name" value="Quino_amine_DH_bsu"/>
</dbReference>
<evidence type="ECO:0000313" key="5">
    <source>
        <dbReference type="EMBL" id="TWT92480.1"/>
    </source>
</evidence>
<dbReference type="Pfam" id="PF00400">
    <property type="entry name" value="WD40"/>
    <property type="match status" value="2"/>
</dbReference>
<dbReference type="Proteomes" id="UP000316213">
    <property type="component" value="Unassembled WGS sequence"/>
</dbReference>
<feature type="repeat" description="WD" evidence="3">
    <location>
        <begin position="1826"/>
        <end position="1857"/>
    </location>
</feature>
<feature type="repeat" description="WD" evidence="3">
    <location>
        <begin position="256"/>
        <end position="288"/>
    </location>
</feature>